<name>A0A2T3Z8F2_TRIA4</name>
<proteinExistence type="predicted"/>
<dbReference type="EMBL" id="KZ679262">
    <property type="protein sequence ID" value="PTB41087.1"/>
    <property type="molecule type" value="Genomic_DNA"/>
</dbReference>
<feature type="domain" description="Heterokaryon incompatibility" evidence="2">
    <location>
        <begin position="97"/>
        <end position="226"/>
    </location>
</feature>
<dbReference type="InterPro" id="IPR010730">
    <property type="entry name" value="HET"/>
</dbReference>
<dbReference type="OrthoDB" id="2157530at2759"/>
<keyword evidence="1" id="KW-0175">Coiled coil</keyword>
<evidence type="ECO:0000259" key="2">
    <source>
        <dbReference type="Pfam" id="PF06985"/>
    </source>
</evidence>
<reference evidence="3 4" key="1">
    <citation type="submission" date="2016-07" db="EMBL/GenBank/DDBJ databases">
        <title>Multiple horizontal gene transfer events from other fungi enriched the ability of initially mycotrophic Trichoderma (Ascomycota) to feed on dead plant biomass.</title>
        <authorList>
            <consortium name="DOE Joint Genome Institute"/>
            <person name="Aerts A."/>
            <person name="Atanasova L."/>
            <person name="Chenthamara K."/>
            <person name="Zhang J."/>
            <person name="Grujic M."/>
            <person name="Henrissat B."/>
            <person name="Kuo A."/>
            <person name="Salamov A."/>
            <person name="Lipzen A."/>
            <person name="Labutti K."/>
            <person name="Barry K."/>
            <person name="Miao Y."/>
            <person name="Rahimi M.J."/>
            <person name="Shen Q."/>
            <person name="Grigoriev I.V."/>
            <person name="Kubicek C.P."/>
            <person name="Druzhinina I.S."/>
        </authorList>
    </citation>
    <scope>NUCLEOTIDE SEQUENCE [LARGE SCALE GENOMIC DNA]</scope>
    <source>
        <strain evidence="3 4">CBS 433.97</strain>
    </source>
</reference>
<accession>A0A2T3Z8F2</accession>
<keyword evidence="4" id="KW-1185">Reference proteome</keyword>
<feature type="coiled-coil region" evidence="1">
    <location>
        <begin position="557"/>
        <end position="605"/>
    </location>
</feature>
<protein>
    <recommendedName>
        <fullName evidence="2">Heterokaryon incompatibility domain-containing protein</fullName>
    </recommendedName>
</protein>
<organism evidence="3 4">
    <name type="scientific">Trichoderma asperellum (strain ATCC 204424 / CBS 433.97 / NBRC 101777)</name>
    <dbReference type="NCBI Taxonomy" id="1042311"/>
    <lineage>
        <taxon>Eukaryota</taxon>
        <taxon>Fungi</taxon>
        <taxon>Dikarya</taxon>
        <taxon>Ascomycota</taxon>
        <taxon>Pezizomycotina</taxon>
        <taxon>Sordariomycetes</taxon>
        <taxon>Hypocreomycetidae</taxon>
        <taxon>Hypocreales</taxon>
        <taxon>Hypocreaceae</taxon>
        <taxon>Trichoderma</taxon>
    </lineage>
</organism>
<sequence>MVGQDGCLCLRPDIRHINGVTTCLSCGYTTFILERKCTDSLDNMQSLSVLAKSNVRFRYTQLQFDDSIRLIRLYAGDRKEAIQCEIFHSSLHDHPEFEGLSYAWGGSTLSEKIYSTVGSLEVTTNCAAALRDLRYKFHDRVLWIDAICIDQSNILEKNKQIPLMSKIYSEARQVVVHLGAETRPNVDLFFEFLQQNGSSTGRQVTQVGISAFLSRPWFSRVWVLQEVAVARKILVMWGSTELRWEFLSTARLSTLGLMPVDETGKIPPVLQLSQGIKKPLKDFPSLIHTARSCASTDPRDKIYALLGLLSDQVVHKMIPDYNKPVKDLYIEVTMHIINLYNHLDILSFIGRHTTEEISAISAFKTRSSVLWENRIESAAKTAVEAQKQAEHIRTRVFEAKDAENQAWNELREKEVQWKRWKEKSQEWRGLECQADIWRELTERGRAWRQLKGQQRGSPQNVAGGDQKLCHELRENEVAMHKLREEQERIWDYSERKELKRQKELRSMLGAKQRSWNAKADILRCELELKNKIFYDFEAKKRIWPEIKEEASRAWREVEDVRKEWEEWRKKTEKAEAEYREKALLLEKQIMQRRQARGALKSLEEVGLKLKDDEEQAWHALKTKQQTGGRGRREANTWRKLSAKEENAWHRWQWAQEQARIGVERDKERAWKELKEAKTAWLEISSTATDLEAAKDVVAAARNIWEEAHDAVAKAEQHPLIQAADLAMREYRALENGRSSSLFDLNRHISRELRSQTRFIQRGQQPLPSWVLHLDGHPCLASLSAFQIGSKASIFQQPVARLCRSGHPEASPVLEIKILELDTVAQTTQRPTSKPRRADIPVSGISESQVWQPELDFMSRFNHGPRMRIHGSSFHSTQQFCQGRRLVKTKRSWVICTGQVEDGDKICAVYGASVPFLLRLAPDRERRFKLIGECYLDGFRGPKFVDDYLELLGEYKRYFNVTTARSLPWQMAYLE</sequence>
<gene>
    <name evidence="3" type="ORF">M441DRAFT_58525</name>
</gene>
<evidence type="ECO:0000313" key="3">
    <source>
        <dbReference type="EMBL" id="PTB41087.1"/>
    </source>
</evidence>
<dbReference type="PANTHER" id="PTHR24148">
    <property type="entry name" value="ANKYRIN REPEAT DOMAIN-CONTAINING PROTEIN 39 HOMOLOG-RELATED"/>
    <property type="match status" value="1"/>
</dbReference>
<dbReference type="Proteomes" id="UP000240493">
    <property type="component" value="Unassembled WGS sequence"/>
</dbReference>
<dbReference type="Pfam" id="PF06985">
    <property type="entry name" value="HET"/>
    <property type="match status" value="1"/>
</dbReference>
<dbReference type="InterPro" id="IPR052895">
    <property type="entry name" value="HetReg/Transcr_Mod"/>
</dbReference>
<evidence type="ECO:0000256" key="1">
    <source>
        <dbReference type="SAM" id="Coils"/>
    </source>
</evidence>
<dbReference type="PANTHER" id="PTHR24148:SF73">
    <property type="entry name" value="HET DOMAIN PROTEIN (AFU_ORTHOLOGUE AFUA_8G01020)"/>
    <property type="match status" value="1"/>
</dbReference>
<dbReference type="AlphaFoldDB" id="A0A2T3Z8F2"/>
<evidence type="ECO:0000313" key="4">
    <source>
        <dbReference type="Proteomes" id="UP000240493"/>
    </source>
</evidence>